<dbReference type="InterPro" id="IPR034139">
    <property type="entry name" value="TOPRIM_OLD"/>
</dbReference>
<evidence type="ECO:0000259" key="2">
    <source>
        <dbReference type="Pfam" id="PF20469"/>
    </source>
</evidence>
<protein>
    <submittedName>
        <fullName evidence="3">AAA family ATPase</fullName>
    </submittedName>
</protein>
<dbReference type="PANTHER" id="PTHR43581:SF4">
    <property type="entry name" value="ATP_GTP PHOSPHATASE"/>
    <property type="match status" value="1"/>
</dbReference>
<dbReference type="Gene3D" id="3.40.50.300">
    <property type="entry name" value="P-loop containing nucleotide triphosphate hydrolases"/>
    <property type="match status" value="1"/>
</dbReference>
<dbReference type="CDD" id="cd01026">
    <property type="entry name" value="TOPRIM_OLD"/>
    <property type="match status" value="1"/>
</dbReference>
<dbReference type="Pfam" id="PF13175">
    <property type="entry name" value="AAA_15"/>
    <property type="match status" value="1"/>
</dbReference>
<proteinExistence type="predicted"/>
<dbReference type="Proteomes" id="UP000670776">
    <property type="component" value="Unassembled WGS sequence"/>
</dbReference>
<keyword evidence="4" id="KW-1185">Reference proteome</keyword>
<evidence type="ECO:0000313" key="3">
    <source>
        <dbReference type="EMBL" id="MBP0904040.1"/>
    </source>
</evidence>
<evidence type="ECO:0000313" key="4">
    <source>
        <dbReference type="Proteomes" id="UP000670776"/>
    </source>
</evidence>
<dbReference type="InterPro" id="IPR051396">
    <property type="entry name" value="Bact_Antivir_Def_Nuclease"/>
</dbReference>
<dbReference type="InterPro" id="IPR027417">
    <property type="entry name" value="P-loop_NTPase"/>
</dbReference>
<dbReference type="PANTHER" id="PTHR43581">
    <property type="entry name" value="ATP/GTP PHOSPHATASE"/>
    <property type="match status" value="1"/>
</dbReference>
<feature type="domain" description="OLD protein-like TOPRIM" evidence="2">
    <location>
        <begin position="392"/>
        <end position="461"/>
    </location>
</feature>
<dbReference type="RefSeq" id="WP_209654931.1">
    <property type="nucleotide sequence ID" value="NZ_JAGJCB010000007.1"/>
</dbReference>
<feature type="domain" description="Endonuclease GajA/Old nuclease/RecF-like AAA" evidence="1">
    <location>
        <begin position="1"/>
        <end position="338"/>
    </location>
</feature>
<name>A0ABS4BTW5_9FLAO</name>
<dbReference type="SUPFAM" id="SSF52540">
    <property type="entry name" value="P-loop containing nucleoside triphosphate hydrolases"/>
    <property type="match status" value="1"/>
</dbReference>
<organism evidence="3 4">
    <name type="scientific">Mariniflexile gromovii</name>
    <dbReference type="NCBI Taxonomy" id="362523"/>
    <lineage>
        <taxon>Bacteria</taxon>
        <taxon>Pseudomonadati</taxon>
        <taxon>Bacteroidota</taxon>
        <taxon>Flavobacteriia</taxon>
        <taxon>Flavobacteriales</taxon>
        <taxon>Flavobacteriaceae</taxon>
        <taxon>Mariniflexile</taxon>
    </lineage>
</organism>
<dbReference type="Pfam" id="PF20469">
    <property type="entry name" value="OLD-like_TOPRIM"/>
    <property type="match status" value="1"/>
</dbReference>
<sequence length="615" mass="71285">MYISELKLWNFRKYGLGSNILDLDTPDLLVPFEKGMNILIGENDSGKSAILDAIKLVLKTHAYEWIKVEKSDFKKDSEKLRIEVHFKGITNEEAKHFIEWLGWNDENGEKRPKLILIYQAEIRDNRIIPSDVKAGMDGTGYLLNAEARDYLKCTYLKALRDADSELMAKKNSRLSQILQEHKLFKKVKGTKHELEIIFNDANTLIKNYFNKDDKSEGIKSNKDQIVKPINSFLESFIDNKHFSKFDITEAEIKNILEKISLGIDSQTNLGLGTMNRLFMAAELLHIKKENYDGLKLCMIEELEAHLHPQAQMKIIETLDKEAKNEIQFILTTHSPNIASKVDLKSLIVCKNEDVFPLGERYTLLGKEIQKSKYENSYEYLKRFLDVTKSNLFFAKGIIIVEGWSEEILIPEIAKMISYDLTSNEISIVNVGSTAYLHFAKIFIREDNKVLKVPVSIISDLDEREYEREVEVDENGEHKNIDKNKQYLFIKQEIANHDELRKIKEKDLLEKENEFVKPFVSNLWTFEWCLLKSDTLGEAFKTVLNKVHSQTFKDCKKEHDWEIGLAKLLLSKSLDKTQLAYELSEEIKKMKLLSFQENDTFFYVVKAIKHAGKNGN</sequence>
<reference evidence="3 4" key="1">
    <citation type="submission" date="2021-04" db="EMBL/GenBank/DDBJ databases">
        <title>Mariniflexile gromovii gen. nov., sp. nov., a gliding bacterium isolated from the sea urchin Strongylocentrotus intermedius.</title>
        <authorList>
            <person name="Ko S."/>
            <person name="Le V."/>
            <person name="Ahn C.-Y."/>
            <person name="Oh H.-M."/>
        </authorList>
    </citation>
    <scope>NUCLEOTIDE SEQUENCE [LARGE SCALE GENOMIC DNA]</scope>
    <source>
        <strain evidence="3 4">KCTC 12570</strain>
    </source>
</reference>
<accession>A0ABS4BTW5</accession>
<gene>
    <name evidence="3" type="ORF">J8H85_09380</name>
</gene>
<dbReference type="InterPro" id="IPR041685">
    <property type="entry name" value="AAA_GajA/Old/RecF-like"/>
</dbReference>
<comment type="caution">
    <text evidence="3">The sequence shown here is derived from an EMBL/GenBank/DDBJ whole genome shotgun (WGS) entry which is preliminary data.</text>
</comment>
<evidence type="ECO:0000259" key="1">
    <source>
        <dbReference type="Pfam" id="PF13175"/>
    </source>
</evidence>
<dbReference type="EMBL" id="JAGJCB010000007">
    <property type="protein sequence ID" value="MBP0904040.1"/>
    <property type="molecule type" value="Genomic_DNA"/>
</dbReference>